<dbReference type="STRING" id="1121302.SAMN02745163_02336"/>
<keyword evidence="4" id="KW-1185">Reference proteome</keyword>
<dbReference type="PANTHER" id="PTHR43861">
    <property type="entry name" value="TRANS-ACONITATE 2-METHYLTRANSFERASE-RELATED"/>
    <property type="match status" value="1"/>
</dbReference>
<protein>
    <submittedName>
        <fullName evidence="3">Methyltransferase domain-containing protein</fullName>
    </submittedName>
</protein>
<dbReference type="EMBL" id="FQZB01000009">
    <property type="protein sequence ID" value="SHJ64014.1"/>
    <property type="molecule type" value="Genomic_DNA"/>
</dbReference>
<reference evidence="3 4" key="1">
    <citation type="submission" date="2016-11" db="EMBL/GenBank/DDBJ databases">
        <authorList>
            <person name="Jaros S."/>
            <person name="Januszkiewicz K."/>
            <person name="Wedrychowicz H."/>
        </authorList>
    </citation>
    <scope>NUCLEOTIDE SEQUENCE [LARGE SCALE GENOMIC DNA]</scope>
    <source>
        <strain evidence="3 4">DSM 21758</strain>
    </source>
</reference>
<dbReference type="CDD" id="cd02440">
    <property type="entry name" value="AdoMet_MTases"/>
    <property type="match status" value="1"/>
</dbReference>
<keyword evidence="3" id="KW-0489">Methyltransferase</keyword>
<dbReference type="Gene3D" id="2.20.25.110">
    <property type="entry name" value="S-adenosyl-L-methionine-dependent methyltransferases"/>
    <property type="match status" value="1"/>
</dbReference>
<name>A0A1M6KYP1_9CLOT</name>
<dbReference type="OrthoDB" id="9811589at2"/>
<dbReference type="Proteomes" id="UP000184310">
    <property type="component" value="Unassembled WGS sequence"/>
</dbReference>
<feature type="domain" description="Methyltransferase" evidence="2">
    <location>
        <begin position="43"/>
        <end position="137"/>
    </location>
</feature>
<dbReference type="GO" id="GO:0032259">
    <property type="term" value="P:methylation"/>
    <property type="evidence" value="ECO:0007669"/>
    <property type="project" value="UniProtKB-KW"/>
</dbReference>
<evidence type="ECO:0000259" key="2">
    <source>
        <dbReference type="Pfam" id="PF13649"/>
    </source>
</evidence>
<dbReference type="InterPro" id="IPR041698">
    <property type="entry name" value="Methyltransf_25"/>
</dbReference>
<dbReference type="PANTHER" id="PTHR43861:SF6">
    <property type="entry name" value="METHYLTRANSFERASE TYPE 11"/>
    <property type="match status" value="1"/>
</dbReference>
<dbReference type="Pfam" id="PF13649">
    <property type="entry name" value="Methyltransf_25"/>
    <property type="match status" value="1"/>
</dbReference>
<gene>
    <name evidence="3" type="ORF">SAMN02745163_02336</name>
</gene>
<keyword evidence="1 3" id="KW-0808">Transferase</keyword>
<organism evidence="3 4">
    <name type="scientific">Clostridium cavendishii DSM 21758</name>
    <dbReference type="NCBI Taxonomy" id="1121302"/>
    <lineage>
        <taxon>Bacteria</taxon>
        <taxon>Bacillati</taxon>
        <taxon>Bacillota</taxon>
        <taxon>Clostridia</taxon>
        <taxon>Eubacteriales</taxon>
        <taxon>Clostridiaceae</taxon>
        <taxon>Clostridium</taxon>
    </lineage>
</organism>
<sequence length="250" mass="29525">MEAYSKMAKVYDELIYEDVNYEKIANFILNLCNKMAINKENYLDLACGTGNVAQYIGKNFKLNYLVDLSEEMLMEADKKLRFSKVKAKIICQDMCELNLNKKFDLITCVLDSTNYILEDSELEDYLEGVHQHLNENGVFVLDINSYYKLSEVLGNNIYTYSTDEVFYSWENVFEDDIVDMDLTFFVKNGELYERFNEFHQERAYKEEFLEKKFKNAGFIIKEKYNGYSEEKVLKNTERIVYVLTKSLGYI</sequence>
<dbReference type="AlphaFoldDB" id="A0A1M6KYP1"/>
<proteinExistence type="predicted"/>
<dbReference type="GO" id="GO:0008168">
    <property type="term" value="F:methyltransferase activity"/>
    <property type="evidence" value="ECO:0007669"/>
    <property type="project" value="UniProtKB-KW"/>
</dbReference>
<evidence type="ECO:0000313" key="4">
    <source>
        <dbReference type="Proteomes" id="UP000184310"/>
    </source>
</evidence>
<accession>A0A1M6KYP1</accession>
<dbReference type="InterPro" id="IPR029063">
    <property type="entry name" value="SAM-dependent_MTases_sf"/>
</dbReference>
<dbReference type="Gene3D" id="3.40.50.150">
    <property type="entry name" value="Vaccinia Virus protein VP39"/>
    <property type="match status" value="1"/>
</dbReference>
<evidence type="ECO:0000313" key="3">
    <source>
        <dbReference type="EMBL" id="SHJ64014.1"/>
    </source>
</evidence>
<evidence type="ECO:0000256" key="1">
    <source>
        <dbReference type="ARBA" id="ARBA00022679"/>
    </source>
</evidence>
<dbReference type="SUPFAM" id="SSF53335">
    <property type="entry name" value="S-adenosyl-L-methionine-dependent methyltransferases"/>
    <property type="match status" value="1"/>
</dbReference>
<dbReference type="RefSeq" id="WP_072987518.1">
    <property type="nucleotide sequence ID" value="NZ_FQZB01000009.1"/>
</dbReference>